<comment type="subcellular location">
    <subcellularLocation>
        <location evidence="2">Cytoplasm</location>
    </subcellularLocation>
    <subcellularLocation>
        <location evidence="1">Nucleus</location>
    </subcellularLocation>
</comment>
<keyword evidence="3" id="KW-0963">Cytoplasm</keyword>
<dbReference type="FunFam" id="3.30.160.60:FF:000299">
    <property type="entry name" value="Zinc finger protein 593"/>
    <property type="match status" value="1"/>
</dbReference>
<dbReference type="GO" id="GO:0003676">
    <property type="term" value="F:nucleic acid binding"/>
    <property type="evidence" value="ECO:0007669"/>
    <property type="project" value="InterPro"/>
</dbReference>
<dbReference type="Pfam" id="PF12171">
    <property type="entry name" value="zf-C2H2_jaz"/>
    <property type="match status" value="1"/>
</dbReference>
<dbReference type="InterPro" id="IPR003604">
    <property type="entry name" value="Matrin/U1-like-C_Znf_C2H2"/>
</dbReference>
<accession>A0AAD5TM12</accession>
<evidence type="ECO:0000256" key="7">
    <source>
        <dbReference type="ARBA" id="ARBA00022833"/>
    </source>
</evidence>
<evidence type="ECO:0000256" key="5">
    <source>
        <dbReference type="ARBA" id="ARBA00022723"/>
    </source>
</evidence>
<evidence type="ECO:0000313" key="14">
    <source>
        <dbReference type="Proteomes" id="UP001212152"/>
    </source>
</evidence>
<dbReference type="SUPFAM" id="SSF57667">
    <property type="entry name" value="beta-beta-alpha zinc fingers"/>
    <property type="match status" value="1"/>
</dbReference>
<keyword evidence="4" id="KW-0690">Ribosome biogenesis</keyword>
<feature type="region of interest" description="Disordered" evidence="11">
    <location>
        <begin position="99"/>
        <end position="148"/>
    </location>
</feature>
<evidence type="ECO:0000256" key="11">
    <source>
        <dbReference type="SAM" id="MobiDB-lite"/>
    </source>
</evidence>
<dbReference type="GO" id="GO:0005634">
    <property type="term" value="C:nucleus"/>
    <property type="evidence" value="ECO:0007669"/>
    <property type="project" value="UniProtKB-SubCell"/>
</dbReference>
<evidence type="ECO:0000256" key="6">
    <source>
        <dbReference type="ARBA" id="ARBA00022771"/>
    </source>
</evidence>
<feature type="compositionally biased region" description="Low complexity" evidence="11">
    <location>
        <begin position="117"/>
        <end position="133"/>
    </location>
</feature>
<dbReference type="InterPro" id="IPR022755">
    <property type="entry name" value="Znf_C2H2_jaz"/>
</dbReference>
<evidence type="ECO:0000256" key="1">
    <source>
        <dbReference type="ARBA" id="ARBA00004123"/>
    </source>
</evidence>
<reference evidence="13" key="1">
    <citation type="submission" date="2020-05" db="EMBL/GenBank/DDBJ databases">
        <title>Phylogenomic resolution of chytrid fungi.</title>
        <authorList>
            <person name="Stajich J.E."/>
            <person name="Amses K."/>
            <person name="Simmons R."/>
            <person name="Seto K."/>
            <person name="Myers J."/>
            <person name="Bonds A."/>
            <person name="Quandt C.A."/>
            <person name="Barry K."/>
            <person name="Liu P."/>
            <person name="Grigoriev I."/>
            <person name="Longcore J.E."/>
            <person name="James T.Y."/>
        </authorList>
    </citation>
    <scope>NUCLEOTIDE SEQUENCE</scope>
    <source>
        <strain evidence="13">JEL0379</strain>
    </source>
</reference>
<keyword evidence="14" id="KW-1185">Reference proteome</keyword>
<dbReference type="PANTHER" id="PTHR46095:SF1">
    <property type="entry name" value="ZINC FINGER PROTEIN 593"/>
    <property type="match status" value="1"/>
</dbReference>
<dbReference type="InterPro" id="IPR013087">
    <property type="entry name" value="Znf_C2H2_type"/>
</dbReference>
<evidence type="ECO:0000256" key="4">
    <source>
        <dbReference type="ARBA" id="ARBA00022517"/>
    </source>
</evidence>
<feature type="domain" description="C2H2-type" evidence="12">
    <location>
        <begin position="57"/>
        <end position="86"/>
    </location>
</feature>
<dbReference type="SMART" id="SM00451">
    <property type="entry name" value="ZnF_U1"/>
    <property type="match status" value="1"/>
</dbReference>
<dbReference type="PROSITE" id="PS50157">
    <property type="entry name" value="ZINC_FINGER_C2H2_2"/>
    <property type="match status" value="1"/>
</dbReference>
<protein>
    <submittedName>
        <fullName evidence="13">Bud site selection protein 20</fullName>
    </submittedName>
</protein>
<organism evidence="13 14">
    <name type="scientific">Geranomyces variabilis</name>
    <dbReference type="NCBI Taxonomy" id="109894"/>
    <lineage>
        <taxon>Eukaryota</taxon>
        <taxon>Fungi</taxon>
        <taxon>Fungi incertae sedis</taxon>
        <taxon>Chytridiomycota</taxon>
        <taxon>Chytridiomycota incertae sedis</taxon>
        <taxon>Chytridiomycetes</taxon>
        <taxon>Spizellomycetales</taxon>
        <taxon>Powellomycetaceae</taxon>
        <taxon>Geranomyces</taxon>
    </lineage>
</organism>
<keyword evidence="5" id="KW-0479">Metal-binding</keyword>
<dbReference type="GO" id="GO:0008270">
    <property type="term" value="F:zinc ion binding"/>
    <property type="evidence" value="ECO:0007669"/>
    <property type="project" value="UniProtKB-KW"/>
</dbReference>
<dbReference type="Gene3D" id="3.30.160.60">
    <property type="entry name" value="Classic Zinc Finger"/>
    <property type="match status" value="1"/>
</dbReference>
<dbReference type="PANTHER" id="PTHR46095">
    <property type="entry name" value="ZINC FINGER PROTEIN 593"/>
    <property type="match status" value="1"/>
</dbReference>
<dbReference type="GO" id="GO:0042254">
    <property type="term" value="P:ribosome biogenesis"/>
    <property type="evidence" value="ECO:0007669"/>
    <property type="project" value="UniProtKB-KW"/>
</dbReference>
<comment type="similarity">
    <text evidence="9">Belongs to the ZNF593/BUD20 C2H2-type zinc-finger protein family.</text>
</comment>
<dbReference type="PROSITE" id="PS00028">
    <property type="entry name" value="ZINC_FINGER_C2H2_1"/>
    <property type="match status" value="1"/>
</dbReference>
<sequence length="148" mass="16297">MSRYRTKKTHRGIRDIKRAKRTRARVKDLDQIHEDLATPAQYENLPEDADLPGMGQHYCLQCARFFTTAASLVDHYKTKIHKRRLKELKEGPYTQKDAEAAAGLFTDNGKGREERAAGSASAAAAAGTTAMATDPIAPPPNMEVEATA</sequence>
<dbReference type="Proteomes" id="UP001212152">
    <property type="component" value="Unassembled WGS sequence"/>
</dbReference>
<keyword evidence="6 10" id="KW-0863">Zinc-finger</keyword>
<dbReference type="GO" id="GO:0043021">
    <property type="term" value="F:ribonucleoprotein complex binding"/>
    <property type="evidence" value="ECO:0007669"/>
    <property type="project" value="UniProtKB-ARBA"/>
</dbReference>
<keyword evidence="8" id="KW-0539">Nucleus</keyword>
<evidence type="ECO:0000256" key="2">
    <source>
        <dbReference type="ARBA" id="ARBA00004496"/>
    </source>
</evidence>
<evidence type="ECO:0000313" key="13">
    <source>
        <dbReference type="EMBL" id="KAJ3178464.1"/>
    </source>
</evidence>
<comment type="caution">
    <text evidence="13">The sequence shown here is derived from an EMBL/GenBank/DDBJ whole genome shotgun (WGS) entry which is preliminary data.</text>
</comment>
<dbReference type="InterPro" id="IPR051879">
    <property type="entry name" value="C2H2-ZF_Maturation_Protein"/>
</dbReference>
<gene>
    <name evidence="13" type="primary">BUD20</name>
    <name evidence="13" type="ORF">HDU87_003538</name>
</gene>
<evidence type="ECO:0000256" key="3">
    <source>
        <dbReference type="ARBA" id="ARBA00022490"/>
    </source>
</evidence>
<dbReference type="AlphaFoldDB" id="A0AAD5TM12"/>
<keyword evidence="7" id="KW-0862">Zinc</keyword>
<evidence type="ECO:0000256" key="8">
    <source>
        <dbReference type="ARBA" id="ARBA00023242"/>
    </source>
</evidence>
<dbReference type="InterPro" id="IPR036236">
    <property type="entry name" value="Znf_C2H2_sf"/>
</dbReference>
<name>A0AAD5TM12_9FUNG</name>
<evidence type="ECO:0000256" key="9">
    <source>
        <dbReference type="ARBA" id="ARBA00038064"/>
    </source>
</evidence>
<evidence type="ECO:0000259" key="12">
    <source>
        <dbReference type="PROSITE" id="PS50157"/>
    </source>
</evidence>
<evidence type="ECO:0000256" key="10">
    <source>
        <dbReference type="PROSITE-ProRule" id="PRU00042"/>
    </source>
</evidence>
<dbReference type="EMBL" id="JADGJQ010000026">
    <property type="protein sequence ID" value="KAJ3178464.1"/>
    <property type="molecule type" value="Genomic_DNA"/>
</dbReference>
<dbReference type="GO" id="GO:0005737">
    <property type="term" value="C:cytoplasm"/>
    <property type="evidence" value="ECO:0007669"/>
    <property type="project" value="UniProtKB-SubCell"/>
</dbReference>
<proteinExistence type="inferred from homology"/>